<sequence>MSTKFKIQKRGQQYELAQKENYNPFSNLSLCPKSIIALAQSSYDQQLIEFTLNQLKTPSNSKHEIHLNRMRQIADKQETFVHGSISTNSQLETIVQQSDHSYYDQMDTTHRKNSLHYYFDESYQHF</sequence>
<evidence type="ECO:0000313" key="1">
    <source>
        <dbReference type="EMBL" id="CAD8069357.1"/>
    </source>
</evidence>
<name>A0A8S1LNR7_9CILI</name>
<comment type="caution">
    <text evidence="1">The sequence shown here is derived from an EMBL/GenBank/DDBJ whole genome shotgun (WGS) entry which is preliminary data.</text>
</comment>
<dbReference type="AlphaFoldDB" id="A0A8S1LNR7"/>
<organism evidence="1 2">
    <name type="scientific">Paramecium sonneborni</name>
    <dbReference type="NCBI Taxonomy" id="65129"/>
    <lineage>
        <taxon>Eukaryota</taxon>
        <taxon>Sar</taxon>
        <taxon>Alveolata</taxon>
        <taxon>Ciliophora</taxon>
        <taxon>Intramacronucleata</taxon>
        <taxon>Oligohymenophorea</taxon>
        <taxon>Peniculida</taxon>
        <taxon>Parameciidae</taxon>
        <taxon>Paramecium</taxon>
    </lineage>
</organism>
<proteinExistence type="predicted"/>
<evidence type="ECO:0000313" key="2">
    <source>
        <dbReference type="Proteomes" id="UP000692954"/>
    </source>
</evidence>
<dbReference type="OrthoDB" id="285132at2759"/>
<gene>
    <name evidence="1" type="ORF">PSON_ATCC_30995.1.T0250224</name>
</gene>
<reference evidence="1" key="1">
    <citation type="submission" date="2021-01" db="EMBL/GenBank/DDBJ databases">
        <authorList>
            <consortium name="Genoscope - CEA"/>
            <person name="William W."/>
        </authorList>
    </citation>
    <scope>NUCLEOTIDE SEQUENCE</scope>
</reference>
<accession>A0A8S1LNR7</accession>
<protein>
    <submittedName>
        <fullName evidence="1">Uncharacterized protein</fullName>
    </submittedName>
</protein>
<dbReference type="Proteomes" id="UP000692954">
    <property type="component" value="Unassembled WGS sequence"/>
</dbReference>
<dbReference type="EMBL" id="CAJJDN010000025">
    <property type="protein sequence ID" value="CAD8069357.1"/>
    <property type="molecule type" value="Genomic_DNA"/>
</dbReference>
<keyword evidence="2" id="KW-1185">Reference proteome</keyword>